<proteinExistence type="predicted"/>
<dbReference type="EMBL" id="QUMU01000001">
    <property type="protein sequence ID" value="REG37375.1"/>
    <property type="molecule type" value="Genomic_DNA"/>
</dbReference>
<accession>A0AAC8QBX4</accession>
<dbReference type="AlphaFoldDB" id="A0AAC8QBX4"/>
<dbReference type="KEGG" id="age:AA314_06185"/>
<dbReference type="RefSeq" id="WP_047858336.1">
    <property type="nucleotide sequence ID" value="NZ_CP011509.1"/>
</dbReference>
<feature type="region of interest" description="Disordered" evidence="1">
    <location>
        <begin position="133"/>
        <end position="159"/>
    </location>
</feature>
<keyword evidence="5" id="KW-1185">Reference proteome</keyword>
<evidence type="ECO:0000313" key="4">
    <source>
        <dbReference type="Proteomes" id="UP000035579"/>
    </source>
</evidence>
<feature type="compositionally biased region" description="Polar residues" evidence="1">
    <location>
        <begin position="133"/>
        <end position="146"/>
    </location>
</feature>
<reference evidence="2 4" key="1">
    <citation type="submission" date="2015-05" db="EMBL/GenBank/DDBJ databases">
        <title>Genome assembly of Archangium gephyra DSM 2261.</title>
        <authorList>
            <person name="Sharma G."/>
            <person name="Subramanian S."/>
        </authorList>
    </citation>
    <scope>NUCLEOTIDE SEQUENCE [LARGE SCALE GENOMIC DNA]</scope>
    <source>
        <strain evidence="2 4">DSM 2261</strain>
    </source>
</reference>
<dbReference type="EMBL" id="CP011509">
    <property type="protein sequence ID" value="AKJ04559.1"/>
    <property type="molecule type" value="Genomic_DNA"/>
</dbReference>
<protein>
    <submittedName>
        <fullName evidence="2">Uncharacterized protein</fullName>
    </submittedName>
</protein>
<evidence type="ECO:0000313" key="3">
    <source>
        <dbReference type="EMBL" id="REG37375.1"/>
    </source>
</evidence>
<evidence type="ECO:0000313" key="2">
    <source>
        <dbReference type="EMBL" id="AKJ04559.1"/>
    </source>
</evidence>
<evidence type="ECO:0000256" key="1">
    <source>
        <dbReference type="SAM" id="MobiDB-lite"/>
    </source>
</evidence>
<name>A0AAC8QBX4_9BACT</name>
<gene>
    <name evidence="2" type="ORF">AA314_06185</name>
    <name evidence="3" type="ORF">ATI61_101359</name>
</gene>
<dbReference type="Proteomes" id="UP000256345">
    <property type="component" value="Unassembled WGS sequence"/>
</dbReference>
<reference evidence="3 5" key="2">
    <citation type="submission" date="2018-08" db="EMBL/GenBank/DDBJ databases">
        <title>Genomic Encyclopedia of Archaeal and Bacterial Type Strains, Phase II (KMG-II): from individual species to whole genera.</title>
        <authorList>
            <person name="Goeker M."/>
        </authorList>
    </citation>
    <scope>NUCLEOTIDE SEQUENCE [LARGE SCALE GENOMIC DNA]</scope>
    <source>
        <strain evidence="3 5">DSM 2261</strain>
    </source>
</reference>
<organism evidence="2 4">
    <name type="scientific">Archangium gephyra</name>
    <dbReference type="NCBI Taxonomy" id="48"/>
    <lineage>
        <taxon>Bacteria</taxon>
        <taxon>Pseudomonadati</taxon>
        <taxon>Myxococcota</taxon>
        <taxon>Myxococcia</taxon>
        <taxon>Myxococcales</taxon>
        <taxon>Cystobacterineae</taxon>
        <taxon>Archangiaceae</taxon>
        <taxon>Archangium</taxon>
    </lineage>
</organism>
<sequence>MANDIKSIDIGVNVQMVDGNLCATWSFDNEKGDRDGTQVRLFSGQEYQVTYRLLDPASWSLDAVSLRRVSGSNTGFVTLTQGETTSPQALPEGAGTVTVAAFASDALTLNVTNALSSGSEPFTVGLSLTVSARNSQGTPKQSSQDPQMILEPIIAPPSP</sequence>
<evidence type="ECO:0000313" key="5">
    <source>
        <dbReference type="Proteomes" id="UP000256345"/>
    </source>
</evidence>
<dbReference type="Proteomes" id="UP000035579">
    <property type="component" value="Chromosome"/>
</dbReference>